<reference evidence="2" key="1">
    <citation type="submission" date="2023-07" db="EMBL/GenBank/DDBJ databases">
        <title>draft genome sequence of fig (Ficus carica).</title>
        <authorList>
            <person name="Takahashi T."/>
            <person name="Nishimura K."/>
        </authorList>
    </citation>
    <scope>NUCLEOTIDE SEQUENCE</scope>
</reference>
<organism evidence="2 3">
    <name type="scientific">Ficus carica</name>
    <name type="common">Common fig</name>
    <dbReference type="NCBI Taxonomy" id="3494"/>
    <lineage>
        <taxon>Eukaryota</taxon>
        <taxon>Viridiplantae</taxon>
        <taxon>Streptophyta</taxon>
        <taxon>Embryophyta</taxon>
        <taxon>Tracheophyta</taxon>
        <taxon>Spermatophyta</taxon>
        <taxon>Magnoliopsida</taxon>
        <taxon>eudicotyledons</taxon>
        <taxon>Gunneridae</taxon>
        <taxon>Pentapetalae</taxon>
        <taxon>rosids</taxon>
        <taxon>fabids</taxon>
        <taxon>Rosales</taxon>
        <taxon>Moraceae</taxon>
        <taxon>Ficeae</taxon>
        <taxon>Ficus</taxon>
    </lineage>
</organism>
<proteinExistence type="predicted"/>
<accession>A0AA88E0E0</accession>
<dbReference type="Proteomes" id="UP001187192">
    <property type="component" value="Unassembled WGS sequence"/>
</dbReference>
<dbReference type="EMBL" id="BTGU01000250">
    <property type="protein sequence ID" value="GMN65642.1"/>
    <property type="molecule type" value="Genomic_DNA"/>
</dbReference>
<gene>
    <name evidence="2" type="ORF">TIFTF001_034711</name>
</gene>
<feature type="region of interest" description="Disordered" evidence="1">
    <location>
        <begin position="87"/>
        <end position="130"/>
    </location>
</feature>
<sequence>MMLTMESLNQEEEKLIMKRIRNHFLRELEHEVTFPFHSYGGGCCSLDYKETTDENIDGSLNSKNVCVNGQHLCQEAVRFGYVRQVESESSGDHEAVYSSESDQEEDDGGGESNSSGREAIHSELDDQEEN</sequence>
<dbReference type="AlphaFoldDB" id="A0AA88E0E0"/>
<name>A0AA88E0E0_FICCA</name>
<evidence type="ECO:0000313" key="2">
    <source>
        <dbReference type="EMBL" id="GMN65642.1"/>
    </source>
</evidence>
<comment type="caution">
    <text evidence="2">The sequence shown here is derived from an EMBL/GenBank/DDBJ whole genome shotgun (WGS) entry which is preliminary data.</text>
</comment>
<evidence type="ECO:0000256" key="1">
    <source>
        <dbReference type="SAM" id="MobiDB-lite"/>
    </source>
</evidence>
<protein>
    <submittedName>
        <fullName evidence="2">Uncharacterized protein</fullName>
    </submittedName>
</protein>
<evidence type="ECO:0000313" key="3">
    <source>
        <dbReference type="Proteomes" id="UP001187192"/>
    </source>
</evidence>
<keyword evidence="3" id="KW-1185">Reference proteome</keyword>